<dbReference type="EMBL" id="FWFZ01000027">
    <property type="protein sequence ID" value="SLN72973.1"/>
    <property type="molecule type" value="Genomic_DNA"/>
</dbReference>
<dbReference type="SUPFAM" id="SSF69572">
    <property type="entry name" value="Activating enzymes of the ubiquitin-like proteins"/>
    <property type="match status" value="1"/>
</dbReference>
<keyword evidence="4" id="KW-1185">Reference proteome</keyword>
<evidence type="ECO:0000313" key="3">
    <source>
        <dbReference type="EMBL" id="SLN72973.1"/>
    </source>
</evidence>
<dbReference type="GO" id="GO:0016779">
    <property type="term" value="F:nucleotidyltransferase activity"/>
    <property type="evidence" value="ECO:0007669"/>
    <property type="project" value="UniProtKB-KW"/>
</dbReference>
<dbReference type="InterPro" id="IPR045886">
    <property type="entry name" value="ThiF/MoeB/HesA"/>
</dbReference>
<accession>A0A1Y5TUB9</accession>
<dbReference type="SUPFAM" id="SSF52821">
    <property type="entry name" value="Rhodanese/Cell cycle control phosphatase"/>
    <property type="match status" value="1"/>
</dbReference>
<name>A0A1Y5TUB9_9RHOB</name>
<reference evidence="3 4" key="1">
    <citation type="submission" date="2017-03" db="EMBL/GenBank/DDBJ databases">
        <authorList>
            <person name="Afonso C.L."/>
            <person name="Miller P.J."/>
            <person name="Scott M.A."/>
            <person name="Spackman E."/>
            <person name="Goraichik I."/>
            <person name="Dimitrov K.M."/>
            <person name="Suarez D.L."/>
            <person name="Swayne D.E."/>
        </authorList>
    </citation>
    <scope>NUCLEOTIDE SEQUENCE [LARGE SCALE GENOMIC DNA]</scope>
    <source>
        <strain evidence="3 4">CECT 7023</strain>
    </source>
</reference>
<evidence type="ECO:0000259" key="2">
    <source>
        <dbReference type="Pfam" id="PF00899"/>
    </source>
</evidence>
<dbReference type="CDD" id="cd00757">
    <property type="entry name" value="ThiF_MoeB_HesA_family"/>
    <property type="match status" value="1"/>
</dbReference>
<dbReference type="InterPro" id="IPR035985">
    <property type="entry name" value="Ubiquitin-activating_enz"/>
</dbReference>
<evidence type="ECO:0000256" key="1">
    <source>
        <dbReference type="ARBA" id="ARBA00009919"/>
    </source>
</evidence>
<dbReference type="GO" id="GO:0005737">
    <property type="term" value="C:cytoplasm"/>
    <property type="evidence" value="ECO:0007669"/>
    <property type="project" value="TreeGrafter"/>
</dbReference>
<comment type="similarity">
    <text evidence="1">Belongs to the HesA/MoeB/ThiF family.</text>
</comment>
<dbReference type="PANTHER" id="PTHR10953:SF102">
    <property type="entry name" value="ADENYLYLTRANSFERASE AND SULFURTRANSFERASE MOCS3"/>
    <property type="match status" value="1"/>
</dbReference>
<dbReference type="AlphaFoldDB" id="A0A1Y5TUB9"/>
<dbReference type="PANTHER" id="PTHR10953">
    <property type="entry name" value="UBIQUITIN-ACTIVATING ENZYME E1"/>
    <property type="match status" value="1"/>
</dbReference>
<dbReference type="OrthoDB" id="9804286at2"/>
<protein>
    <submittedName>
        <fullName evidence="3">Putative adenylyltransferase/sulfurtransferase MoeZ</fullName>
    </submittedName>
</protein>
<gene>
    <name evidence="3" type="primary">moeZ_2</name>
    <name evidence="3" type="ORF">ROA7023_03653</name>
</gene>
<dbReference type="InterPro" id="IPR000594">
    <property type="entry name" value="ThiF_NAD_FAD-bd"/>
</dbReference>
<dbReference type="Pfam" id="PF00899">
    <property type="entry name" value="ThiF"/>
    <property type="match status" value="1"/>
</dbReference>
<dbReference type="GO" id="GO:0008641">
    <property type="term" value="F:ubiquitin-like modifier activating enzyme activity"/>
    <property type="evidence" value="ECO:0007669"/>
    <property type="project" value="InterPro"/>
</dbReference>
<proteinExistence type="inferred from homology"/>
<keyword evidence="3" id="KW-0808">Transferase</keyword>
<organism evidence="3 4">
    <name type="scientific">Roseisalinus antarcticus</name>
    <dbReference type="NCBI Taxonomy" id="254357"/>
    <lineage>
        <taxon>Bacteria</taxon>
        <taxon>Pseudomonadati</taxon>
        <taxon>Pseudomonadota</taxon>
        <taxon>Alphaproteobacteria</taxon>
        <taxon>Rhodobacterales</taxon>
        <taxon>Roseobacteraceae</taxon>
        <taxon>Roseisalinus</taxon>
    </lineage>
</organism>
<dbReference type="RefSeq" id="WP_085880423.1">
    <property type="nucleotide sequence ID" value="NZ_FWFZ01000027.1"/>
</dbReference>
<sequence>MNRYARQIALPEVGAKGQARLRTAHVLVAGAGGLGVPVLQYLAGAGVGTITLIDGDEVTESNLHRQPLYRMQDIGRPKAQAAAAALAALNPDVAMRPLVEWLTPANAPALVDQVDVVLDCADTFAASFTLSDAAFVADKPLISASALGLSGYVGGFCATAPSLRAIFPDLPRSAATCATAGVLGPVVAMIGAMQAQMALAILLDMVPSPLGQMMILDAASWRMSGFRFDSAPEPDTPAAFIATSQITPEDLVIDLRSEVPAPFRATALHIPPEGLPDLALPPHGTRIVLACRTGLRAHHACTALRSRWAGDIALLALPDP</sequence>
<feature type="domain" description="THIF-type NAD/FAD binding fold" evidence="2">
    <location>
        <begin position="4"/>
        <end position="234"/>
    </location>
</feature>
<keyword evidence="3" id="KW-0548">Nucleotidyltransferase</keyword>
<evidence type="ECO:0000313" key="4">
    <source>
        <dbReference type="Proteomes" id="UP000193900"/>
    </source>
</evidence>
<dbReference type="CDD" id="cd00158">
    <property type="entry name" value="RHOD"/>
    <property type="match status" value="1"/>
</dbReference>
<dbReference type="Proteomes" id="UP000193900">
    <property type="component" value="Unassembled WGS sequence"/>
</dbReference>
<dbReference type="GO" id="GO:0004792">
    <property type="term" value="F:thiosulfate-cyanide sulfurtransferase activity"/>
    <property type="evidence" value="ECO:0007669"/>
    <property type="project" value="TreeGrafter"/>
</dbReference>
<dbReference type="Gene3D" id="3.40.50.720">
    <property type="entry name" value="NAD(P)-binding Rossmann-like Domain"/>
    <property type="match status" value="1"/>
</dbReference>
<dbReference type="InterPro" id="IPR036873">
    <property type="entry name" value="Rhodanese-like_dom_sf"/>
</dbReference>
<dbReference type="FunFam" id="3.40.50.720:FF:000080">
    <property type="entry name" value="Thiazole biosynthesis adenylyltransferase ThiF"/>
    <property type="match status" value="1"/>
</dbReference>